<keyword evidence="2" id="KW-1185">Reference proteome</keyword>
<protein>
    <submittedName>
        <fullName evidence="1">Uncharacterized protein</fullName>
    </submittedName>
</protein>
<comment type="caution">
    <text evidence="1">The sequence shown here is derived from an EMBL/GenBank/DDBJ whole genome shotgun (WGS) entry which is preliminary data.</text>
</comment>
<dbReference type="Proteomes" id="UP000187203">
    <property type="component" value="Unassembled WGS sequence"/>
</dbReference>
<organism evidence="1 2">
    <name type="scientific">Corchorus olitorius</name>
    <dbReference type="NCBI Taxonomy" id="93759"/>
    <lineage>
        <taxon>Eukaryota</taxon>
        <taxon>Viridiplantae</taxon>
        <taxon>Streptophyta</taxon>
        <taxon>Embryophyta</taxon>
        <taxon>Tracheophyta</taxon>
        <taxon>Spermatophyta</taxon>
        <taxon>Magnoliopsida</taxon>
        <taxon>eudicotyledons</taxon>
        <taxon>Gunneridae</taxon>
        <taxon>Pentapetalae</taxon>
        <taxon>rosids</taxon>
        <taxon>malvids</taxon>
        <taxon>Malvales</taxon>
        <taxon>Malvaceae</taxon>
        <taxon>Grewioideae</taxon>
        <taxon>Apeibeae</taxon>
        <taxon>Corchorus</taxon>
    </lineage>
</organism>
<evidence type="ECO:0000313" key="2">
    <source>
        <dbReference type="Proteomes" id="UP000187203"/>
    </source>
</evidence>
<dbReference type="OrthoDB" id="10366850at2759"/>
<sequence>MWDEAIGRREEKVLVWRAVARGVTYNSALQRQR</sequence>
<name>A0A1R3G2G3_9ROSI</name>
<dbReference type="EMBL" id="AWUE01023877">
    <property type="protein sequence ID" value="OMO52263.1"/>
    <property type="molecule type" value="Genomic_DNA"/>
</dbReference>
<gene>
    <name evidence="1" type="ORF">COLO4_37305</name>
</gene>
<evidence type="ECO:0000313" key="1">
    <source>
        <dbReference type="EMBL" id="OMO52263.1"/>
    </source>
</evidence>
<reference evidence="2" key="1">
    <citation type="submission" date="2013-09" db="EMBL/GenBank/DDBJ databases">
        <title>Corchorus olitorius genome sequencing.</title>
        <authorList>
            <person name="Alam M."/>
            <person name="Haque M.S."/>
            <person name="Islam M.S."/>
            <person name="Emdad E.M."/>
            <person name="Islam M.M."/>
            <person name="Ahmed B."/>
            <person name="Halim A."/>
            <person name="Hossen Q.M.M."/>
            <person name="Hossain M.Z."/>
            <person name="Ahmed R."/>
            <person name="Khan M.M."/>
            <person name="Islam R."/>
            <person name="Rashid M.M."/>
            <person name="Khan S.A."/>
            <person name="Rahman M.S."/>
            <person name="Alam M."/>
            <person name="Yahiya A.S."/>
            <person name="Khan M.S."/>
            <person name="Azam M.S."/>
            <person name="Haque T."/>
            <person name="Lashkar M.Z.H."/>
            <person name="Akhand A.I."/>
            <person name="Morshed G."/>
            <person name="Roy S."/>
            <person name="Uddin K.S."/>
            <person name="Rabeya T."/>
            <person name="Hossain A.S."/>
            <person name="Chowdhury A."/>
            <person name="Snigdha A.R."/>
            <person name="Mortoza M.S."/>
            <person name="Matin S.A."/>
            <person name="Hoque S.M.E."/>
            <person name="Islam M.K."/>
            <person name="Roy D.K."/>
            <person name="Haider R."/>
            <person name="Moosa M.M."/>
            <person name="Elias S.M."/>
            <person name="Hasan A.M."/>
            <person name="Jahan S."/>
            <person name="Shafiuddin M."/>
            <person name="Mahmood N."/>
            <person name="Shommy N.S."/>
        </authorList>
    </citation>
    <scope>NUCLEOTIDE SEQUENCE [LARGE SCALE GENOMIC DNA]</scope>
    <source>
        <strain evidence="2">cv. O-4</strain>
    </source>
</reference>
<dbReference type="AlphaFoldDB" id="A0A1R3G2G3"/>
<proteinExistence type="predicted"/>
<accession>A0A1R3G2G3</accession>